<dbReference type="SUPFAM" id="SSF49464">
    <property type="entry name" value="Carboxypeptidase regulatory domain-like"/>
    <property type="match status" value="1"/>
</dbReference>
<dbReference type="InterPro" id="IPR008969">
    <property type="entry name" value="CarboxyPept-like_regulatory"/>
</dbReference>
<evidence type="ECO:0000313" key="1">
    <source>
        <dbReference type="EMBL" id="MBD1429417.1"/>
    </source>
</evidence>
<keyword evidence="2" id="KW-1185">Reference proteome</keyword>
<evidence type="ECO:0000313" key="2">
    <source>
        <dbReference type="Proteomes" id="UP000651271"/>
    </source>
</evidence>
<gene>
    <name evidence="1" type="ORF">H8B04_07520</name>
</gene>
<reference evidence="1 2" key="1">
    <citation type="submission" date="2020-08" db="EMBL/GenBank/DDBJ databases">
        <title>Sphingobacterium sp. DN04309 isolated from aquaculture water.</title>
        <authorList>
            <person name="Zhang M."/>
        </authorList>
    </citation>
    <scope>NUCLEOTIDE SEQUENCE [LARGE SCALE GENOMIC DNA]</scope>
    <source>
        <strain evidence="1 2">DN04309</strain>
    </source>
</reference>
<sequence length="231" mass="26654">MKVNIPNPCTEKYNDMSPSELGRMCKVCNTEVVDFTSWETKDIVAYIQKSNQKVCGRLKSTQQKTNNYFTFNNWLSITASFILFTNFNTAKAVEKSYVDIGIQNEDTLNKKYKYIQDTVLLKFVDSANVPLSNVVVKIPNTGKYFLSDTSGIVHFPIENDKNYKLKIDYIGYNSKIININSQNFNNITKITLEESDDTIGEVVVKAQFSLRKRIKFKIERFFNIVNVRDNN</sequence>
<name>A0ABR7YDM6_9SPHI</name>
<dbReference type="RefSeq" id="WP_190301951.1">
    <property type="nucleotide sequence ID" value="NZ_JACOIJ010000011.1"/>
</dbReference>
<protein>
    <submittedName>
        <fullName evidence="1">Carboxypeptidase-like regulatory domain-containing protein</fullName>
    </submittedName>
</protein>
<organism evidence="1 2">
    <name type="scientific">Sphingobacterium litopenaei</name>
    <dbReference type="NCBI Taxonomy" id="2763500"/>
    <lineage>
        <taxon>Bacteria</taxon>
        <taxon>Pseudomonadati</taxon>
        <taxon>Bacteroidota</taxon>
        <taxon>Sphingobacteriia</taxon>
        <taxon>Sphingobacteriales</taxon>
        <taxon>Sphingobacteriaceae</taxon>
        <taxon>Sphingobacterium</taxon>
    </lineage>
</organism>
<proteinExistence type="predicted"/>
<dbReference type="Proteomes" id="UP000651271">
    <property type="component" value="Unassembled WGS sequence"/>
</dbReference>
<dbReference type="EMBL" id="JACOIJ010000011">
    <property type="protein sequence ID" value="MBD1429417.1"/>
    <property type="molecule type" value="Genomic_DNA"/>
</dbReference>
<dbReference type="Pfam" id="PF13715">
    <property type="entry name" value="CarbopepD_reg_2"/>
    <property type="match status" value="1"/>
</dbReference>
<comment type="caution">
    <text evidence="1">The sequence shown here is derived from an EMBL/GenBank/DDBJ whole genome shotgun (WGS) entry which is preliminary data.</text>
</comment>
<accession>A0ABR7YDM6</accession>